<reference evidence="2 3" key="1">
    <citation type="journal article" date="2016" name="Nat. Commun.">
        <title>Thousands of microbial genomes shed light on interconnected biogeochemical processes in an aquifer system.</title>
        <authorList>
            <person name="Anantharaman K."/>
            <person name="Brown C.T."/>
            <person name="Hug L.A."/>
            <person name="Sharon I."/>
            <person name="Castelle C.J."/>
            <person name="Probst A.J."/>
            <person name="Thomas B.C."/>
            <person name="Singh A."/>
            <person name="Wilkins M.J."/>
            <person name="Karaoz U."/>
            <person name="Brodie E.L."/>
            <person name="Williams K.H."/>
            <person name="Hubbard S.S."/>
            <person name="Banfield J.F."/>
        </authorList>
    </citation>
    <scope>NUCLEOTIDE SEQUENCE [LARGE SCALE GENOMIC DNA]</scope>
</reference>
<comment type="caution">
    <text evidence="2">The sequence shown here is derived from an EMBL/GenBank/DDBJ whole genome shotgun (WGS) entry which is preliminary data.</text>
</comment>
<proteinExistence type="predicted"/>
<sequence length="139" mass="15218">MSKVLYAVAISGVVIHQSVIGFIGDDESVTSKPSNVAVCGTLFVMMTGLGLLIMNMLTWQTLKVLMMGTLLVPLSNKLLNRLSELPRFLLMLFLFLAAYKFSGENIIFHPLGDGIILFVLAVGTFLSEILVPSRVDQKN</sequence>
<gene>
    <name evidence="2" type="ORF">A2719_00535</name>
</gene>
<protein>
    <submittedName>
        <fullName evidence="2">Uncharacterized protein</fullName>
    </submittedName>
</protein>
<keyword evidence="1" id="KW-0472">Membrane</keyword>
<dbReference type="Proteomes" id="UP000177480">
    <property type="component" value="Unassembled WGS sequence"/>
</dbReference>
<keyword evidence="1" id="KW-1133">Transmembrane helix</keyword>
<organism evidence="2 3">
    <name type="scientific">Candidatus Ryanbacteria bacterium RIFCSPHIGHO2_01_FULL_45_22</name>
    <dbReference type="NCBI Taxonomy" id="1802114"/>
    <lineage>
        <taxon>Bacteria</taxon>
        <taxon>Candidatus Ryaniibacteriota</taxon>
    </lineage>
</organism>
<keyword evidence="1" id="KW-0812">Transmembrane</keyword>
<evidence type="ECO:0000313" key="3">
    <source>
        <dbReference type="Proteomes" id="UP000177480"/>
    </source>
</evidence>
<feature type="transmembrane region" description="Helical" evidence="1">
    <location>
        <begin position="36"/>
        <end position="53"/>
    </location>
</feature>
<evidence type="ECO:0000256" key="1">
    <source>
        <dbReference type="SAM" id="Phobius"/>
    </source>
</evidence>
<feature type="transmembrane region" description="Helical" evidence="1">
    <location>
        <begin position="6"/>
        <end position="24"/>
    </location>
</feature>
<dbReference type="AlphaFoldDB" id="A0A1G2FYM3"/>
<accession>A0A1G2FYM3</accession>
<dbReference type="EMBL" id="MHNK01000019">
    <property type="protein sequence ID" value="OGZ43173.1"/>
    <property type="molecule type" value="Genomic_DNA"/>
</dbReference>
<name>A0A1G2FYM3_9BACT</name>
<feature type="transmembrane region" description="Helical" evidence="1">
    <location>
        <begin position="114"/>
        <end position="131"/>
    </location>
</feature>
<evidence type="ECO:0000313" key="2">
    <source>
        <dbReference type="EMBL" id="OGZ43173.1"/>
    </source>
</evidence>